<comment type="caution">
    <text evidence="4">The sequence shown here is derived from an EMBL/GenBank/DDBJ whole genome shotgun (WGS) entry which is preliminary data.</text>
</comment>
<evidence type="ECO:0000256" key="1">
    <source>
        <dbReference type="ARBA" id="ARBA00022801"/>
    </source>
</evidence>
<evidence type="ECO:0000313" key="4">
    <source>
        <dbReference type="EMBL" id="GHE80002.1"/>
    </source>
</evidence>
<evidence type="ECO:0000313" key="5">
    <source>
        <dbReference type="Proteomes" id="UP000626370"/>
    </source>
</evidence>
<dbReference type="InterPro" id="IPR001375">
    <property type="entry name" value="Peptidase_S9_cat"/>
</dbReference>
<dbReference type="SUPFAM" id="SSF53474">
    <property type="entry name" value="alpha/beta-Hydrolases"/>
    <property type="match status" value="1"/>
</dbReference>
<accession>A0ABQ3IEH1</accession>
<organism evidence="4 5">
    <name type="scientific">Thalassotalea profundi</name>
    <dbReference type="NCBI Taxonomy" id="2036687"/>
    <lineage>
        <taxon>Bacteria</taxon>
        <taxon>Pseudomonadati</taxon>
        <taxon>Pseudomonadota</taxon>
        <taxon>Gammaproteobacteria</taxon>
        <taxon>Alteromonadales</taxon>
        <taxon>Colwelliaceae</taxon>
        <taxon>Thalassotalea</taxon>
    </lineage>
</organism>
<name>A0ABQ3IEH1_9GAMM</name>
<proteinExistence type="predicted"/>
<dbReference type="InterPro" id="IPR029058">
    <property type="entry name" value="AB_hydrolase_fold"/>
</dbReference>
<dbReference type="EMBL" id="BNAH01000002">
    <property type="protein sequence ID" value="GHE80002.1"/>
    <property type="molecule type" value="Genomic_DNA"/>
</dbReference>
<keyword evidence="1" id="KW-0378">Hydrolase</keyword>
<dbReference type="RefSeq" id="WP_189376504.1">
    <property type="nucleotide sequence ID" value="NZ_BNAH01000002.1"/>
</dbReference>
<feature type="domain" description="Peptidase S9 prolyl oligopeptidase catalytic" evidence="3">
    <location>
        <begin position="440"/>
        <end position="651"/>
    </location>
</feature>
<keyword evidence="2" id="KW-0732">Signal</keyword>
<dbReference type="Proteomes" id="UP000626370">
    <property type="component" value="Unassembled WGS sequence"/>
</dbReference>
<dbReference type="Pfam" id="PF00326">
    <property type="entry name" value="Peptidase_S9"/>
    <property type="match status" value="1"/>
</dbReference>
<gene>
    <name evidence="4" type="ORF">GCM10011501_04750</name>
</gene>
<sequence>MIKINTFLKKVLVTFIVLQSYINYSFAADNTTRLPVETFFKYSEINSLSISPTGKYLAAKVKINDNMQLAVMLAESHKIISLLNFGDDSEVGEFGWLNNERVYASMVDKVGPLEKAQATGFLFSANADGSKKRQLLPTPARPGKAMGQPSAFRIVDTLDDDEEHILIDIIDSKFSSIYKLNIFNARQTYVAKAAQEYGRLFTDNNQIVRLSVGTTYDKEKEESVTTVYYRDNNKDDWQLIDERSIKDGIFRPIAFTKDNKKLYINAGTSIKLYDPKTKQLSDIIDLPGDAVIENYIYDFDATNPTVVGVIREPGYLVKEYLDTSHPDVQLMESLSAAFPNDFVRVINTTKDNNKLLVVVYSDLKQGVYYLFDRSTNKLSFLLDTAPHRDYKQMAPMKPFSFIARDGLEIRGYLTLPKGKTKNLPLVQVVHGGPYGVKDSWRFNPEAQYFANLGYAVMQVNYRGSGGRGKSFEYDHFRKMGMEMQDDLTDAVHWAVKEGIADKNRVCIYGASYGGYAAMMGVVKEPDLYKCAIPYVGVYDIAVQKDESDTRLHKSGRKFLEEAWNAYDEEFVKERSAIYHLDKLKAALFLVHGRMDARVPIKNYELLTKKLDEMNYPYESLVEDHEAHGFRDQDNVYNLYKKVGVFLDKHIGQ</sequence>
<reference evidence="5" key="1">
    <citation type="journal article" date="2019" name="Int. J. Syst. Evol. Microbiol.">
        <title>The Global Catalogue of Microorganisms (GCM) 10K type strain sequencing project: providing services to taxonomists for standard genome sequencing and annotation.</title>
        <authorList>
            <consortium name="The Broad Institute Genomics Platform"/>
            <consortium name="The Broad Institute Genome Sequencing Center for Infectious Disease"/>
            <person name="Wu L."/>
            <person name="Ma J."/>
        </authorList>
    </citation>
    <scope>NUCLEOTIDE SEQUENCE [LARGE SCALE GENOMIC DNA]</scope>
    <source>
        <strain evidence="5">CGMCC 1.15922</strain>
    </source>
</reference>
<dbReference type="PANTHER" id="PTHR42776">
    <property type="entry name" value="SERINE PEPTIDASE S9 FAMILY MEMBER"/>
    <property type="match status" value="1"/>
</dbReference>
<evidence type="ECO:0000256" key="2">
    <source>
        <dbReference type="SAM" id="SignalP"/>
    </source>
</evidence>
<feature type="chain" id="PRO_5047400255" evidence="2">
    <location>
        <begin position="28"/>
        <end position="652"/>
    </location>
</feature>
<keyword evidence="5" id="KW-1185">Reference proteome</keyword>
<dbReference type="PANTHER" id="PTHR42776:SF27">
    <property type="entry name" value="DIPEPTIDYL PEPTIDASE FAMILY MEMBER 6"/>
    <property type="match status" value="1"/>
</dbReference>
<dbReference type="Gene3D" id="3.40.50.1820">
    <property type="entry name" value="alpha/beta hydrolase"/>
    <property type="match status" value="1"/>
</dbReference>
<evidence type="ECO:0000259" key="3">
    <source>
        <dbReference type="Pfam" id="PF00326"/>
    </source>
</evidence>
<feature type="signal peptide" evidence="2">
    <location>
        <begin position="1"/>
        <end position="27"/>
    </location>
</feature>
<protein>
    <submittedName>
        <fullName evidence="4">Peptidase S9</fullName>
    </submittedName>
</protein>
<dbReference type="SUPFAM" id="SSF82171">
    <property type="entry name" value="DPP6 N-terminal domain-like"/>
    <property type="match status" value="1"/>
</dbReference>